<organism evidence="8 9">
    <name type="scientific">Schistosoma bovis</name>
    <name type="common">Blood fluke</name>
    <dbReference type="NCBI Taxonomy" id="6184"/>
    <lineage>
        <taxon>Eukaryota</taxon>
        <taxon>Metazoa</taxon>
        <taxon>Spiralia</taxon>
        <taxon>Lophotrochozoa</taxon>
        <taxon>Platyhelminthes</taxon>
        <taxon>Trematoda</taxon>
        <taxon>Digenea</taxon>
        <taxon>Strigeidida</taxon>
        <taxon>Schistosomatoidea</taxon>
        <taxon>Schistosomatidae</taxon>
        <taxon>Schistosoma</taxon>
    </lineage>
</organism>
<keyword evidence="9" id="KW-1185">Reference proteome</keyword>
<dbReference type="STRING" id="6184.A0A430QMX0"/>
<sequence length="168" mass="18895">MKNINKNVLLFEPVEVEENSSIYPSHSEFCQGQSYEPKCAPEGFVSFSPCLESENYMPLYGSQGHFAGADPKIRNQFGGISEPDEVDDNTVLYVDPNLQEICESNNAFKICHLLLVFQEIYPPVETLETLFQKVQGSKKLLNWAVYILGGVCLLVILLTSMIIVRIAR</sequence>
<protein>
    <submittedName>
        <fullName evidence="8">Uncharacterized protein</fullName>
    </submittedName>
</protein>
<dbReference type="InterPro" id="IPR002159">
    <property type="entry name" value="CD36_fam"/>
</dbReference>
<reference evidence="8 9" key="1">
    <citation type="journal article" date="2019" name="PLoS Pathog.">
        <title>Genome sequence of the bovine parasite Schistosoma bovis Tanzania.</title>
        <authorList>
            <person name="Oey H."/>
            <person name="Zakrzewski M."/>
            <person name="Gobert G."/>
            <person name="Gravermann K."/>
            <person name="Stoye J."/>
            <person name="Jones M."/>
            <person name="Mcmanus D."/>
            <person name="Krause L."/>
        </authorList>
    </citation>
    <scope>NUCLEOTIDE SEQUENCE [LARGE SCALE GENOMIC DNA]</scope>
    <source>
        <strain evidence="8 9">TAN1997</strain>
    </source>
</reference>
<proteinExistence type="inferred from homology"/>
<evidence type="ECO:0000313" key="8">
    <source>
        <dbReference type="EMBL" id="RTG88984.1"/>
    </source>
</evidence>
<gene>
    <name evidence="8" type="ORF">DC041_0006491</name>
</gene>
<evidence type="ECO:0000256" key="5">
    <source>
        <dbReference type="ARBA" id="ARBA00023136"/>
    </source>
</evidence>
<dbReference type="EMBL" id="QMKO01001536">
    <property type="protein sequence ID" value="RTG88984.1"/>
    <property type="molecule type" value="Genomic_DNA"/>
</dbReference>
<name>A0A430QMX0_SCHBO</name>
<feature type="transmembrane region" description="Helical" evidence="7">
    <location>
        <begin position="143"/>
        <end position="164"/>
    </location>
</feature>
<accession>A0A430QMX0</accession>
<evidence type="ECO:0000256" key="6">
    <source>
        <dbReference type="ARBA" id="ARBA00023180"/>
    </source>
</evidence>
<dbReference type="Pfam" id="PF01130">
    <property type="entry name" value="CD36"/>
    <property type="match status" value="1"/>
</dbReference>
<evidence type="ECO:0000256" key="3">
    <source>
        <dbReference type="ARBA" id="ARBA00022692"/>
    </source>
</evidence>
<comment type="caution">
    <text evidence="8">The sequence shown here is derived from an EMBL/GenBank/DDBJ whole genome shotgun (WGS) entry which is preliminary data.</text>
</comment>
<comment type="similarity">
    <text evidence="2">Belongs to the CD36 family.</text>
</comment>
<dbReference type="GO" id="GO:0016020">
    <property type="term" value="C:membrane"/>
    <property type="evidence" value="ECO:0007669"/>
    <property type="project" value="UniProtKB-SubCell"/>
</dbReference>
<keyword evidence="6" id="KW-0325">Glycoprotein</keyword>
<keyword evidence="3 7" id="KW-0812">Transmembrane</keyword>
<keyword evidence="5 7" id="KW-0472">Membrane</keyword>
<evidence type="ECO:0000256" key="4">
    <source>
        <dbReference type="ARBA" id="ARBA00022989"/>
    </source>
</evidence>
<evidence type="ECO:0000256" key="7">
    <source>
        <dbReference type="SAM" id="Phobius"/>
    </source>
</evidence>
<evidence type="ECO:0000256" key="2">
    <source>
        <dbReference type="ARBA" id="ARBA00010532"/>
    </source>
</evidence>
<evidence type="ECO:0000313" key="9">
    <source>
        <dbReference type="Proteomes" id="UP000290809"/>
    </source>
</evidence>
<dbReference type="Proteomes" id="UP000290809">
    <property type="component" value="Unassembled WGS sequence"/>
</dbReference>
<keyword evidence="4 7" id="KW-1133">Transmembrane helix</keyword>
<comment type="subcellular location">
    <subcellularLocation>
        <location evidence="1">Membrane</location>
    </subcellularLocation>
</comment>
<evidence type="ECO:0000256" key="1">
    <source>
        <dbReference type="ARBA" id="ARBA00004370"/>
    </source>
</evidence>
<dbReference type="AlphaFoldDB" id="A0A430QMX0"/>